<feature type="domain" description="Duffy-binding-like" evidence="3">
    <location>
        <begin position="163"/>
        <end position="210"/>
    </location>
</feature>
<dbReference type="GO" id="GO:0046789">
    <property type="term" value="F:host cell surface receptor binding"/>
    <property type="evidence" value="ECO:0007669"/>
    <property type="project" value="InterPro"/>
</dbReference>
<evidence type="ECO:0000259" key="2">
    <source>
        <dbReference type="Pfam" id="PF05424"/>
    </source>
</evidence>
<dbReference type="OrthoDB" id="10572144at2759"/>
<dbReference type="Pfam" id="PF22672">
    <property type="entry name" value="DBL_C"/>
    <property type="match status" value="1"/>
</dbReference>
<dbReference type="Pfam" id="PF05424">
    <property type="entry name" value="Duffy_binding"/>
    <property type="match status" value="1"/>
</dbReference>
<name>A0A0L7KKL5_PLAFX</name>
<feature type="region of interest" description="Disordered" evidence="1">
    <location>
        <begin position="119"/>
        <end position="140"/>
    </location>
</feature>
<dbReference type="InterPro" id="IPR042202">
    <property type="entry name" value="Duffy-ag-bd_sf"/>
</dbReference>
<evidence type="ECO:0000256" key="1">
    <source>
        <dbReference type="SAM" id="MobiDB-lite"/>
    </source>
</evidence>
<dbReference type="AlphaFoldDB" id="A0A0L7KKL5"/>
<dbReference type="Gene3D" id="1.20.58.830">
    <property type="match status" value="1"/>
</dbReference>
<dbReference type="InterPro" id="IPR008602">
    <property type="entry name" value="Duffy-antigen-binding"/>
</dbReference>
<dbReference type="Gene3D" id="1.20.1310.20">
    <property type="entry name" value="Duffy-antigen binding domain"/>
    <property type="match status" value="1"/>
</dbReference>
<sequence>MNAGDSLKHYSEKLNLTYSDSRSQLCTELARSFADIGDIVRGRDLYLGGNKKEKNRRDDLEDKLKKIFGKIKGNNSKLKSLTDDQIREYWWELNRETVWKAITCEAGSGKYFRPTCGDSGSPHVTPSQCRCNDDQPKSGKDGDVSIVPTYFDYVLQYLRWFEEWAEDFCRKKKKKVENLEQQCRGKSEEGEPRYCDRNGFDCERTKYKKGYVCYR</sequence>
<reference evidence="5" key="2">
    <citation type="submission" date="2006-03" db="EMBL/GenBank/DDBJ databases">
        <title>The genome sequence of the Plasmodium falciparum HB3.</title>
        <authorList>
            <consortium name="The Broad Institute Genome Sequencing Platform"/>
            <person name="Birren B."/>
            <person name="Lander E."/>
            <person name="Galagan J."/>
            <person name="Nusbaum C."/>
            <person name="Devon K."/>
            <person name="Henn M."/>
            <person name="Jaffe D."/>
            <person name="Butler J."/>
            <person name="Alvarez P."/>
            <person name="Gnerre S."/>
            <person name="Grabherr M."/>
            <person name="Kleber M."/>
            <person name="Mauceli E."/>
            <person name="Brockman W."/>
            <person name="MacCallum I.A."/>
            <person name="Rounsley S."/>
            <person name="Young S."/>
            <person name="LaButti K."/>
            <person name="Pushparaj V."/>
            <person name="DeCaprio D."/>
            <person name="Crawford M."/>
            <person name="Koehrsen M."/>
            <person name="Engels R."/>
            <person name="Montgomery P."/>
            <person name="Pearson M."/>
            <person name="Howarth C."/>
            <person name="Larson L."/>
            <person name="Luoma S."/>
            <person name="White J."/>
            <person name="Kodira C."/>
            <person name="Zeng Q."/>
            <person name="Oleary S."/>
            <person name="Yandava C."/>
            <person name="Alvarado L."/>
            <person name="Wirth D."/>
            <person name="Volkman S."/>
            <person name="Hartl D."/>
        </authorList>
    </citation>
    <scope>NUCLEOTIDE SEQUENCE [LARGE SCALE GENOMIC DNA]</scope>
</reference>
<feature type="compositionally biased region" description="Basic and acidic residues" evidence="1">
    <location>
        <begin position="131"/>
        <end position="140"/>
    </location>
</feature>
<evidence type="ECO:0000313" key="5">
    <source>
        <dbReference type="Proteomes" id="UP000054289"/>
    </source>
</evidence>
<proteinExistence type="predicted"/>
<dbReference type="SUPFAM" id="SSF140924">
    <property type="entry name" value="Duffy binding domain-like"/>
    <property type="match status" value="1"/>
</dbReference>
<dbReference type="GO" id="GO:0016020">
    <property type="term" value="C:membrane"/>
    <property type="evidence" value="ECO:0007669"/>
    <property type="project" value="InterPro"/>
</dbReference>
<reference evidence="4 5" key="1">
    <citation type="submission" date="2006-03" db="EMBL/GenBank/DDBJ databases">
        <title>Annotation of Plasmodium falciparum HB3.</title>
        <authorList>
            <consortium name="The Broad Institute Genome Sequencing Platform"/>
            <person name="Volkman S.K."/>
            <person name="Neafsey D.E."/>
            <person name="Dash A.P."/>
            <person name="Chitnis C.E."/>
            <person name="Hartl D.L."/>
            <person name="Young S.K."/>
            <person name="Zeng Q."/>
            <person name="Koehrsen M."/>
            <person name="Alvarado L."/>
            <person name="Berlin A."/>
            <person name="Borenstein D."/>
            <person name="Chapman S.B."/>
            <person name="Chen Z."/>
            <person name="Engels R."/>
            <person name="Freedman E."/>
            <person name="Gellesch M."/>
            <person name="Goldberg J."/>
            <person name="Griggs A."/>
            <person name="Gujja S."/>
            <person name="Heilman E.R."/>
            <person name="Heiman D.I."/>
            <person name="Howarth C."/>
            <person name="Jen D."/>
            <person name="Larson L."/>
            <person name="Mehta T."/>
            <person name="Neiman D."/>
            <person name="Park D."/>
            <person name="Pearson M."/>
            <person name="Roberts A."/>
            <person name="Saif S."/>
            <person name="Shea T."/>
            <person name="Shenoy N."/>
            <person name="Sisk P."/>
            <person name="Stolte C."/>
            <person name="Sykes S."/>
            <person name="Walk T."/>
            <person name="White J."/>
            <person name="Yandava C."/>
            <person name="Haas B."/>
            <person name="Henn M.R."/>
            <person name="Nusbaum C."/>
            <person name="Birren B."/>
        </authorList>
    </citation>
    <scope>NUCLEOTIDE SEQUENCE [LARGE SCALE GENOMIC DNA]</scope>
    <source>
        <strain evidence="4">HB3</strain>
    </source>
</reference>
<protein>
    <submittedName>
        <fullName evidence="4">PfEMP1</fullName>
    </submittedName>
</protein>
<dbReference type="InterPro" id="IPR054595">
    <property type="entry name" value="DBL_C"/>
</dbReference>
<accession>A0A0L7KKL5</accession>
<gene>
    <name evidence="4" type="ORF">PFHG_05306</name>
</gene>
<dbReference type="Proteomes" id="UP000054289">
    <property type="component" value="Unassembled WGS sequence"/>
</dbReference>
<dbReference type="KEGG" id="pfh:PFHG_05306"/>
<dbReference type="EMBL" id="CH672280">
    <property type="protein sequence ID" value="KOB63616.1"/>
    <property type="molecule type" value="Genomic_DNA"/>
</dbReference>
<evidence type="ECO:0000259" key="3">
    <source>
        <dbReference type="Pfam" id="PF22672"/>
    </source>
</evidence>
<evidence type="ECO:0000313" key="4">
    <source>
        <dbReference type="EMBL" id="KOB63616.1"/>
    </source>
</evidence>
<feature type="domain" description="Duffy-antigen binding" evidence="2">
    <location>
        <begin position="4"/>
        <end position="159"/>
    </location>
</feature>
<organism evidence="4 5">
    <name type="scientific">Plasmodium falciparum (isolate HB3)</name>
    <dbReference type="NCBI Taxonomy" id="137071"/>
    <lineage>
        <taxon>Eukaryota</taxon>
        <taxon>Sar</taxon>
        <taxon>Alveolata</taxon>
        <taxon>Apicomplexa</taxon>
        <taxon>Aconoidasida</taxon>
        <taxon>Haemosporida</taxon>
        <taxon>Plasmodiidae</taxon>
        <taxon>Plasmodium</taxon>
        <taxon>Plasmodium (Laverania)</taxon>
    </lineage>
</organism>